<keyword evidence="5" id="KW-0808">Transferase</keyword>
<dbReference type="Gene3D" id="1.10.510.10">
    <property type="entry name" value="Transferase(Phosphotransferase) domain 1"/>
    <property type="match status" value="1"/>
</dbReference>
<feature type="region of interest" description="Disordered" evidence="3">
    <location>
        <begin position="442"/>
        <end position="546"/>
    </location>
</feature>
<feature type="compositionally biased region" description="Polar residues" evidence="3">
    <location>
        <begin position="47"/>
        <end position="65"/>
    </location>
</feature>
<feature type="compositionally biased region" description="Low complexity" evidence="3">
    <location>
        <begin position="477"/>
        <end position="501"/>
    </location>
</feature>
<dbReference type="AlphaFoldDB" id="A0AAV3Y434"/>
<feature type="domain" description="Protein kinase" evidence="4">
    <location>
        <begin position="663"/>
        <end position="948"/>
    </location>
</feature>
<dbReference type="EMBL" id="BLXT01000480">
    <property type="protein sequence ID" value="GFN77476.1"/>
    <property type="molecule type" value="Genomic_DNA"/>
</dbReference>
<comment type="caution">
    <text evidence="5">The sequence shown here is derived from an EMBL/GenBank/DDBJ whole genome shotgun (WGS) entry which is preliminary data.</text>
</comment>
<feature type="compositionally biased region" description="Polar residues" evidence="3">
    <location>
        <begin position="230"/>
        <end position="247"/>
    </location>
</feature>
<feature type="compositionally biased region" description="Low complexity" evidence="3">
    <location>
        <begin position="66"/>
        <end position="81"/>
    </location>
</feature>
<feature type="compositionally biased region" description="Polar residues" evidence="3">
    <location>
        <begin position="385"/>
        <end position="395"/>
    </location>
</feature>
<feature type="compositionally biased region" description="Polar residues" evidence="3">
    <location>
        <begin position="120"/>
        <end position="166"/>
    </location>
</feature>
<keyword evidence="5" id="KW-0418">Kinase</keyword>
<keyword evidence="6" id="KW-1185">Reference proteome</keyword>
<feature type="region of interest" description="Disordered" evidence="3">
    <location>
        <begin position="120"/>
        <end position="252"/>
    </location>
</feature>
<name>A0AAV3Y434_9GAST</name>
<feature type="compositionally biased region" description="Low complexity" evidence="3">
    <location>
        <begin position="28"/>
        <end position="46"/>
    </location>
</feature>
<feature type="compositionally biased region" description="Polar residues" evidence="3">
    <location>
        <begin position="178"/>
        <end position="188"/>
    </location>
</feature>
<protein>
    <recommendedName>
        <fullName evidence="2">Serine/threonine-protein kinase 40</fullName>
    </recommendedName>
</protein>
<dbReference type="InterPro" id="IPR024104">
    <property type="entry name" value="Tribbles/Ser_Thr_kinase_40"/>
</dbReference>
<dbReference type="SUPFAM" id="SSF56112">
    <property type="entry name" value="Protein kinase-like (PK-like)"/>
    <property type="match status" value="1"/>
</dbReference>
<evidence type="ECO:0000259" key="4">
    <source>
        <dbReference type="PROSITE" id="PS50011"/>
    </source>
</evidence>
<dbReference type="PROSITE" id="PS00108">
    <property type="entry name" value="PROTEIN_KINASE_ST"/>
    <property type="match status" value="1"/>
</dbReference>
<comment type="function">
    <text evidence="1">May be a negative regulator of NF-kappa-B and p53-mediated gene transcription.</text>
</comment>
<dbReference type="PROSITE" id="PS50011">
    <property type="entry name" value="PROTEIN_KINASE_DOM"/>
    <property type="match status" value="1"/>
</dbReference>
<accession>A0AAV3Y434</accession>
<evidence type="ECO:0000313" key="6">
    <source>
        <dbReference type="Proteomes" id="UP000735302"/>
    </source>
</evidence>
<feature type="compositionally biased region" description="Polar residues" evidence="3">
    <location>
        <begin position="508"/>
        <end position="529"/>
    </location>
</feature>
<dbReference type="Pfam" id="PF00069">
    <property type="entry name" value="Pkinase"/>
    <property type="match status" value="1"/>
</dbReference>
<organism evidence="5 6">
    <name type="scientific">Plakobranchus ocellatus</name>
    <dbReference type="NCBI Taxonomy" id="259542"/>
    <lineage>
        <taxon>Eukaryota</taxon>
        <taxon>Metazoa</taxon>
        <taxon>Spiralia</taxon>
        <taxon>Lophotrochozoa</taxon>
        <taxon>Mollusca</taxon>
        <taxon>Gastropoda</taxon>
        <taxon>Heterobranchia</taxon>
        <taxon>Euthyneura</taxon>
        <taxon>Panpulmonata</taxon>
        <taxon>Sacoglossa</taxon>
        <taxon>Placobranchoidea</taxon>
        <taxon>Plakobranchidae</taxon>
        <taxon>Plakobranchus</taxon>
    </lineage>
</organism>
<evidence type="ECO:0000256" key="2">
    <source>
        <dbReference type="ARBA" id="ARBA00016813"/>
    </source>
</evidence>
<dbReference type="InterPro" id="IPR000719">
    <property type="entry name" value="Prot_kinase_dom"/>
</dbReference>
<dbReference type="InterPro" id="IPR008271">
    <property type="entry name" value="Ser/Thr_kinase_AS"/>
</dbReference>
<dbReference type="GO" id="GO:0005524">
    <property type="term" value="F:ATP binding"/>
    <property type="evidence" value="ECO:0007669"/>
    <property type="project" value="InterPro"/>
</dbReference>
<dbReference type="PANTHER" id="PTHR22961">
    <property type="entry name" value="SER/THR PROTEIN KINASE-TRB"/>
    <property type="match status" value="1"/>
</dbReference>
<dbReference type="SMART" id="SM00220">
    <property type="entry name" value="S_TKc"/>
    <property type="match status" value="1"/>
</dbReference>
<dbReference type="PANTHER" id="PTHR22961:SF16">
    <property type="entry name" value="SERINE_THREONINE-PROTEIN KINASE 40"/>
    <property type="match status" value="1"/>
</dbReference>
<reference evidence="5 6" key="1">
    <citation type="journal article" date="2021" name="Elife">
        <title>Chloroplast acquisition without the gene transfer in kleptoplastic sea slugs, Plakobranchus ocellatus.</title>
        <authorList>
            <person name="Maeda T."/>
            <person name="Takahashi S."/>
            <person name="Yoshida T."/>
            <person name="Shimamura S."/>
            <person name="Takaki Y."/>
            <person name="Nagai Y."/>
            <person name="Toyoda A."/>
            <person name="Suzuki Y."/>
            <person name="Arimoto A."/>
            <person name="Ishii H."/>
            <person name="Satoh N."/>
            <person name="Nishiyama T."/>
            <person name="Hasebe M."/>
            <person name="Maruyama T."/>
            <person name="Minagawa J."/>
            <person name="Obokata J."/>
            <person name="Shigenobu S."/>
        </authorList>
    </citation>
    <scope>NUCLEOTIDE SEQUENCE [LARGE SCALE GENOMIC DNA]</scope>
</reference>
<feature type="region of interest" description="Disordered" evidence="3">
    <location>
        <begin position="385"/>
        <end position="430"/>
    </location>
</feature>
<evidence type="ECO:0000256" key="3">
    <source>
        <dbReference type="SAM" id="MobiDB-lite"/>
    </source>
</evidence>
<feature type="compositionally biased region" description="Polar residues" evidence="3">
    <location>
        <begin position="402"/>
        <end position="428"/>
    </location>
</feature>
<feature type="compositionally biased region" description="Low complexity" evidence="3">
    <location>
        <begin position="189"/>
        <end position="219"/>
    </location>
</feature>
<proteinExistence type="predicted"/>
<dbReference type="GO" id="GO:0004672">
    <property type="term" value="F:protein kinase activity"/>
    <property type="evidence" value="ECO:0007669"/>
    <property type="project" value="InterPro"/>
</dbReference>
<dbReference type="Proteomes" id="UP000735302">
    <property type="component" value="Unassembled WGS sequence"/>
</dbReference>
<evidence type="ECO:0000256" key="1">
    <source>
        <dbReference type="ARBA" id="ARBA00003412"/>
    </source>
</evidence>
<dbReference type="InterPro" id="IPR011009">
    <property type="entry name" value="Kinase-like_dom_sf"/>
</dbReference>
<gene>
    <name evidence="5" type="ORF">PoB_000398200</name>
</gene>
<evidence type="ECO:0000313" key="5">
    <source>
        <dbReference type="EMBL" id="GFN77476.1"/>
    </source>
</evidence>
<sequence length="1068" mass="115483">MKRGNTGRPDLPESPKVARSSSRDSESDSLSTVSTVWLTSCSSSPSQQEDNTAGASPPQGNDTYHSIQAAEPAASSAAATQSPPPNFLDVHTSGSPVDQTANLLPLQYLEYGRARSISMSESNNTQNPVIGSGQHSPQTGAMTAHSGHQSTSAGLNNNRFVRTESGQLERRHRMSPLCFNNSSGVKTGSNSRSNNSSSASYYHQQPGPSISSNNSGSQSLHLEGEKSKDSQTQPDAQARTFPSTDGNKFSFGAGQAVRNFPSGMSSMLGNFARDQVRPLPLSVYESSDGSLFTNISPRSVLPGSSSAKSTSSRIHISRPDGICLLPRRKSYSESTVIRYGPRRKFYSESTVISSLGLEGSSARSRGLPSYSGNSSCYSLVSGTADVNSQPSSQGVNGAGRSFLTTNSMSPGSGRTSGVWRQQPTQGASGNIVAVSSGASTSYIHRGEPSASSHAAFQERPHSSSGHQLSVRPQAGHQLSQQRASSASSQANIQQTPSTSVSHSHHPRVQTTSRQHTVQEIASSTGGSRNQPREGLAAFQPNRQSTSVPGLNERLRLIYHTWSAAALATGDQHDLESALTSTSLNPLSAVSAVSLPRGNPRLVLPRGASASVGLPVWLQTSLELPGQEEESCSPGPDQTQPPQHLDLACSHRNSATLVKKAGPYILGPRIGSSPVRSVAQCLARKEGTSDFYCMKILTLPEPGQETMDQRQGKMLLLTEFSLLSQLKDMAGVVHCRDFFKDTAWDSRQQRNVRRLCLVVDSLMPHDYDSRSHHLVNLQHHVIQQRRLPEKEALLVFWDIARIVQQLHKINIVHRDLKLGNMVVDRRSWRVTLANFCLGKHLSSETDRLRDQRGSPAYISPDVLSGKPYYGKPSDMWALGVVLFTMLYGQFPFYDCMPQELFRKIKAAEYTIPNDGRVTEDTKLLIRQLLTLDAHQRLTAGQVVDTLEVIIGKWKGMLACETDQVVPSVPVEREPEFELKENDKVTQTEQATSTVCQGEKCGGLAPPSVSASCSVANMNIPGSISSGMSLGGRPLMIKVSTSAARPMSPAEVRAIRHLFTARGGSQQEHR</sequence>
<feature type="region of interest" description="Disordered" evidence="3">
    <location>
        <begin position="1"/>
        <end position="94"/>
    </location>
</feature>